<dbReference type="SUPFAM" id="SSF82185">
    <property type="entry name" value="Histone H3 K4-specific methyltransferase SET7/9 N-terminal domain"/>
    <property type="match status" value="1"/>
</dbReference>
<name>A0A5C4TAE3_9BACL</name>
<dbReference type="Pfam" id="PF02493">
    <property type="entry name" value="MORN"/>
    <property type="match status" value="4"/>
</dbReference>
<dbReference type="PANTHER" id="PTHR43215">
    <property type="entry name" value="RADIAL SPOKE HEAD 1 HOMOLOG"/>
    <property type="match status" value="1"/>
</dbReference>
<gene>
    <name evidence="2" type="ORF">FE784_15325</name>
</gene>
<organism evidence="2 3">
    <name type="scientific">Paenibacillus hemerocallicola</name>
    <dbReference type="NCBI Taxonomy" id="1172614"/>
    <lineage>
        <taxon>Bacteria</taxon>
        <taxon>Bacillati</taxon>
        <taxon>Bacillota</taxon>
        <taxon>Bacilli</taxon>
        <taxon>Bacillales</taxon>
        <taxon>Paenibacillaceae</taxon>
        <taxon>Paenibacillus</taxon>
    </lineage>
</organism>
<dbReference type="SMART" id="SM00698">
    <property type="entry name" value="MORN"/>
    <property type="match status" value="4"/>
</dbReference>
<protein>
    <submittedName>
        <fullName evidence="2">Uncharacterized protein</fullName>
    </submittedName>
</protein>
<reference evidence="2 3" key="1">
    <citation type="submission" date="2019-05" db="EMBL/GenBank/DDBJ databases">
        <title>We sequenced the genome of Paenibacillus hemerocallicola KCTC 33185 for further insight into its adaptation and study the phylogeny of Paenibacillus.</title>
        <authorList>
            <person name="Narsing Rao M.P."/>
        </authorList>
    </citation>
    <scope>NUCLEOTIDE SEQUENCE [LARGE SCALE GENOMIC DNA]</scope>
    <source>
        <strain evidence="2 3">KCTC 33185</strain>
    </source>
</reference>
<dbReference type="OrthoDB" id="2593410at2"/>
<keyword evidence="3" id="KW-1185">Reference proteome</keyword>
<comment type="caution">
    <text evidence="2">The sequence shown here is derived from an EMBL/GenBank/DDBJ whole genome shotgun (WGS) entry which is preliminary data.</text>
</comment>
<dbReference type="InterPro" id="IPR003409">
    <property type="entry name" value="MORN"/>
</dbReference>
<proteinExistence type="predicted"/>
<evidence type="ECO:0000313" key="2">
    <source>
        <dbReference type="EMBL" id="TNJ65389.1"/>
    </source>
</evidence>
<dbReference type="AlphaFoldDB" id="A0A5C4TAE3"/>
<keyword evidence="1" id="KW-0677">Repeat</keyword>
<sequence>MGFIFVASFADDVQLGVASRKVVFLDFAVVGQSFIDAFYFHAESVFYFRFRLEAARIDQPLHEGRFRPETARFLPLARNRMLDHTSDGTIAHRLLSRMPRVERSRSAYCAPVAFPLGNCGCTGRRGRFPLLVQLHSVYSLPIFLIITKERTAMEVSQFGFLHKELPGLYRLAARAERTYGSNPAASLADLKQAGNWLTANILKREERSVEERESFELLAELERLELLKPDFITVLNRLELTDLRESELFLDAFAVKELLYGIYDLACWYYTTYVDDGFVPKPLYVAPAAGRGEVAIAGGEELLPGLPATVGIDDAFYDAEWGESGAKTADAVIRKDERGGTYIGATLQHWRHGKGAYVWSDGTKYEGGWYRDMEYGKGEKRFANGDSYCGEWKEGCFHGQGMYKWADGTVYEGEWDNHLEHGRGLKTYPDGTVQNGFWSYGEFVYTEDRLNGPMVQPGQSGV</sequence>
<evidence type="ECO:0000256" key="1">
    <source>
        <dbReference type="ARBA" id="ARBA00022737"/>
    </source>
</evidence>
<dbReference type="EMBL" id="VDCQ01000019">
    <property type="protein sequence ID" value="TNJ65389.1"/>
    <property type="molecule type" value="Genomic_DNA"/>
</dbReference>
<dbReference type="PANTHER" id="PTHR43215:SF14">
    <property type="entry name" value="RADIAL SPOKE HEAD 1 HOMOLOG"/>
    <property type="match status" value="1"/>
</dbReference>
<evidence type="ECO:0000313" key="3">
    <source>
        <dbReference type="Proteomes" id="UP000307943"/>
    </source>
</evidence>
<dbReference type="Proteomes" id="UP000307943">
    <property type="component" value="Unassembled WGS sequence"/>
</dbReference>
<dbReference type="GO" id="GO:0005829">
    <property type="term" value="C:cytosol"/>
    <property type="evidence" value="ECO:0007669"/>
    <property type="project" value="TreeGrafter"/>
</dbReference>
<dbReference type="Gene3D" id="2.20.110.10">
    <property type="entry name" value="Histone H3 K4-specific methyltransferase SET7/9 N-terminal domain"/>
    <property type="match status" value="2"/>
</dbReference>
<accession>A0A5C4TAE3</accession>